<dbReference type="Proteomes" id="UP001177003">
    <property type="component" value="Chromosome 9"/>
</dbReference>
<dbReference type="Gene3D" id="2.40.50.140">
    <property type="entry name" value="Nucleic acid-binding proteins"/>
    <property type="match status" value="3"/>
</dbReference>
<evidence type="ECO:0000259" key="7">
    <source>
        <dbReference type="Pfam" id="PF08646"/>
    </source>
</evidence>
<feature type="domain" description="Replication factor A C-terminal" evidence="7">
    <location>
        <begin position="291"/>
        <end position="434"/>
    </location>
</feature>
<evidence type="ECO:0000256" key="3">
    <source>
        <dbReference type="ARBA" id="ARBA00022771"/>
    </source>
</evidence>
<dbReference type="InterPro" id="IPR012340">
    <property type="entry name" value="NA-bd_OB-fold"/>
</dbReference>
<dbReference type="AlphaFoldDB" id="A0AA36A2D9"/>
<dbReference type="GO" id="GO:0008270">
    <property type="term" value="F:zinc ion binding"/>
    <property type="evidence" value="ECO:0007669"/>
    <property type="project" value="UniProtKB-KW"/>
</dbReference>
<keyword evidence="2" id="KW-0479">Metal-binding</keyword>
<evidence type="ECO:0000256" key="4">
    <source>
        <dbReference type="ARBA" id="ARBA00022833"/>
    </source>
</evidence>
<evidence type="ECO:0000256" key="1">
    <source>
        <dbReference type="ARBA" id="ARBA00005690"/>
    </source>
</evidence>
<protein>
    <recommendedName>
        <fullName evidence="10">Replication factor A C-terminal domain-containing protein</fullName>
    </recommendedName>
</protein>
<evidence type="ECO:0000313" key="9">
    <source>
        <dbReference type="Proteomes" id="UP001177003"/>
    </source>
</evidence>
<keyword evidence="5" id="KW-0238">DNA-binding</keyword>
<dbReference type="InterPro" id="IPR047192">
    <property type="entry name" value="Euk_RPA1_DBD_C"/>
</dbReference>
<proteinExistence type="inferred from homology"/>
<dbReference type="CDD" id="cd04481">
    <property type="entry name" value="RPA1_DBD_B_like"/>
    <property type="match status" value="1"/>
</dbReference>
<gene>
    <name evidence="8" type="ORF">LSALG_LOCUS40518</name>
</gene>
<sequence>MEIGNKVYLNNIDQIDEKSHIKVRVLKIWNYVRNNKVCSIEMIIMDEEGTQYQARVFNQNFSRFRHLLKEDESYIVIKPNMAAVTNGFSYTGHKQTLTLDWKSILKKCDDFSGPVNGFMFVDFNSIIEQTCPKDTFFDVIGHIVSFRPLETSNPVPSKHYIKVTLSNLDSVHLKVTIFGSQAYQISEYLKNNPTVNFVVIVMQFLKLNIWNGLGEAKSHFEVTKLFINSDIYEINEFKNKLKCHDNFGITEKSITTLQSYSSSYTDDFKGNFPLKTICEITEPIKEMKFLLVASIVNIRQNLPWYYEACKKCGKKVIPVPKTNHSYTNPEGISETMVVECTNAQCKKSEFQYIIPINVQDCTGTIGLTLFDREARRLLNISAYELKKIHDAAGDSDALFPMQLNVLKNRKFGFVVDITEYNVNNYNNIYTVLRVTEDMSIVCELESKIELMSNQSVALNQVALESDDVVQPVQKDVISQTDESFTPSTVDKSTATSPCKISGDLKRNLQEIYDVDSGYDLSSTKAKRKSTAEETPLLIPKIENYKREKKSQKIRKARYPPCPKHFHASFILLTLLCNFSIKDRRLRFHLHLSTSSSQSRKRASETRSIAKSLRFASFSLITTTLLLLATITAAQTPTPTPPSPPPASDSCNGVYLSYTYTSGSKLPPNRTSNQPYRFESTLRVLNNADEELKSWRVFVGFQHDEYLVSASNAVIADGSATFPGPVGNGTVFAGFPSVISRLLLKLLEM</sequence>
<dbReference type="InterPro" id="IPR003871">
    <property type="entry name" value="RFA1B/D_OB_1st"/>
</dbReference>
<reference evidence="8" key="1">
    <citation type="submission" date="2023-04" db="EMBL/GenBank/DDBJ databases">
        <authorList>
            <person name="Vijverberg K."/>
            <person name="Xiong W."/>
            <person name="Schranz E."/>
        </authorList>
    </citation>
    <scope>NUCLEOTIDE SEQUENCE</scope>
</reference>
<evidence type="ECO:0000256" key="2">
    <source>
        <dbReference type="ARBA" id="ARBA00022723"/>
    </source>
</evidence>
<organism evidence="8 9">
    <name type="scientific">Lactuca saligna</name>
    <name type="common">Willowleaf lettuce</name>
    <dbReference type="NCBI Taxonomy" id="75948"/>
    <lineage>
        <taxon>Eukaryota</taxon>
        <taxon>Viridiplantae</taxon>
        <taxon>Streptophyta</taxon>
        <taxon>Embryophyta</taxon>
        <taxon>Tracheophyta</taxon>
        <taxon>Spermatophyta</taxon>
        <taxon>Magnoliopsida</taxon>
        <taxon>eudicotyledons</taxon>
        <taxon>Gunneridae</taxon>
        <taxon>Pentapetalae</taxon>
        <taxon>asterids</taxon>
        <taxon>campanulids</taxon>
        <taxon>Asterales</taxon>
        <taxon>Asteraceae</taxon>
        <taxon>Cichorioideae</taxon>
        <taxon>Cichorieae</taxon>
        <taxon>Lactucinae</taxon>
        <taxon>Lactuca</taxon>
    </lineage>
</organism>
<accession>A0AA36A2D9</accession>
<dbReference type="PANTHER" id="PTHR47165">
    <property type="entry name" value="OS03G0429900 PROTEIN"/>
    <property type="match status" value="1"/>
</dbReference>
<dbReference type="PANTHER" id="PTHR47165:SF4">
    <property type="entry name" value="OS03G0429900 PROTEIN"/>
    <property type="match status" value="1"/>
</dbReference>
<dbReference type="CDD" id="cd04476">
    <property type="entry name" value="RPA1_DBD_C"/>
    <property type="match status" value="1"/>
</dbReference>
<keyword evidence="3" id="KW-0863">Zinc-finger</keyword>
<dbReference type="Pfam" id="PF08646">
    <property type="entry name" value="Rep_fac-A_C"/>
    <property type="match status" value="1"/>
</dbReference>
<name>A0AA36A2D9_LACSI</name>
<dbReference type="GO" id="GO:0003677">
    <property type="term" value="F:DNA binding"/>
    <property type="evidence" value="ECO:0007669"/>
    <property type="project" value="UniProtKB-KW"/>
</dbReference>
<dbReference type="InterPro" id="IPR013955">
    <property type="entry name" value="Rep_factor-A_C"/>
</dbReference>
<evidence type="ECO:0000256" key="5">
    <source>
        <dbReference type="ARBA" id="ARBA00023125"/>
    </source>
</evidence>
<evidence type="ECO:0000259" key="6">
    <source>
        <dbReference type="Pfam" id="PF02721"/>
    </source>
</evidence>
<keyword evidence="4" id="KW-0862">Zinc</keyword>
<evidence type="ECO:0000313" key="8">
    <source>
        <dbReference type="EMBL" id="CAI9302002.1"/>
    </source>
</evidence>
<dbReference type="EMBL" id="OX465085">
    <property type="protein sequence ID" value="CAI9302002.1"/>
    <property type="molecule type" value="Genomic_DNA"/>
</dbReference>
<keyword evidence="9" id="KW-1185">Reference proteome</keyword>
<dbReference type="Pfam" id="PF02721">
    <property type="entry name" value="DUF223"/>
    <property type="match status" value="1"/>
</dbReference>
<feature type="domain" description="Replication protein A 70 kDa DNA-binding subunit B/D first OB fold" evidence="6">
    <location>
        <begin position="19"/>
        <end position="97"/>
    </location>
</feature>
<dbReference type="SUPFAM" id="SSF50249">
    <property type="entry name" value="Nucleic acid-binding proteins"/>
    <property type="match status" value="3"/>
</dbReference>
<comment type="similarity">
    <text evidence="1">Belongs to the replication factor A protein 1 family.</text>
</comment>
<evidence type="ECO:0008006" key="10">
    <source>
        <dbReference type="Google" id="ProtNLM"/>
    </source>
</evidence>